<evidence type="ECO:0000313" key="2">
    <source>
        <dbReference type="Proteomes" id="UP001500367"/>
    </source>
</evidence>
<sequence length="371" mass="43210">MNLRTLLAKNYINWRGWKTNRKIVVIESDDWGSIRTHSKEAYIEIKKQGINLHKSIFTKYDCLESITDLQLLFEVLNSVKDKYDNPAKITAVGVVANPDFNKIEKSDYKTYSYLNLKDSYAILGSGEDVLTYWLENGLKNKLLWPQFHGREHLNPTHWLAALNSDNKNELIAFENKSLLGLYKYSDRTKMYLSAFEYFNEKEKIEIEQVTKEGLKLFEETFGFKSKSFMASQSIRGEHLDKVLSENGVLYHQGGQQLIPTNNSLKIKNRYWGDTNSYNMMYWRRNCNFEPSKNQNNDSVSDTLKEIEIAFRWGKPAVISSHRVNFSGSIFPENREKSLAKLKILLTSILKKWPDVEFLTSDDLGDVMKFQK</sequence>
<name>A0ABP7W3Y0_9FLAO</name>
<evidence type="ECO:0008006" key="3">
    <source>
        <dbReference type="Google" id="ProtNLM"/>
    </source>
</evidence>
<organism evidence="1 2">
    <name type="scientific">Flavobacterium cheonanense</name>
    <dbReference type="NCBI Taxonomy" id="706183"/>
    <lineage>
        <taxon>Bacteria</taxon>
        <taxon>Pseudomonadati</taxon>
        <taxon>Bacteroidota</taxon>
        <taxon>Flavobacteriia</taxon>
        <taxon>Flavobacteriales</taxon>
        <taxon>Flavobacteriaceae</taxon>
        <taxon>Flavobacterium</taxon>
    </lineage>
</organism>
<evidence type="ECO:0000313" key="1">
    <source>
        <dbReference type="EMBL" id="GAA4080515.1"/>
    </source>
</evidence>
<gene>
    <name evidence="1" type="ORF">GCM10022389_28290</name>
</gene>
<comment type="caution">
    <text evidence="1">The sequence shown here is derived from an EMBL/GenBank/DDBJ whole genome shotgun (WGS) entry which is preliminary data.</text>
</comment>
<dbReference type="Proteomes" id="UP001500367">
    <property type="component" value="Unassembled WGS sequence"/>
</dbReference>
<dbReference type="RefSeq" id="WP_344817325.1">
    <property type="nucleotide sequence ID" value="NZ_BAABCT010000012.1"/>
</dbReference>
<protein>
    <recommendedName>
        <fullName evidence="3">Polysaccharide (De)acetylase</fullName>
    </recommendedName>
</protein>
<dbReference type="EMBL" id="BAABCT010000012">
    <property type="protein sequence ID" value="GAA4080515.1"/>
    <property type="molecule type" value="Genomic_DNA"/>
</dbReference>
<accession>A0ABP7W3Y0</accession>
<proteinExistence type="predicted"/>
<keyword evidence="2" id="KW-1185">Reference proteome</keyword>
<reference evidence="2" key="1">
    <citation type="journal article" date="2019" name="Int. J. Syst. Evol. Microbiol.">
        <title>The Global Catalogue of Microorganisms (GCM) 10K type strain sequencing project: providing services to taxonomists for standard genome sequencing and annotation.</title>
        <authorList>
            <consortium name="The Broad Institute Genomics Platform"/>
            <consortium name="The Broad Institute Genome Sequencing Center for Infectious Disease"/>
            <person name="Wu L."/>
            <person name="Ma J."/>
        </authorList>
    </citation>
    <scope>NUCLEOTIDE SEQUENCE [LARGE SCALE GENOMIC DNA]</scope>
    <source>
        <strain evidence="2">JCM 17069</strain>
    </source>
</reference>